<evidence type="ECO:0000256" key="4">
    <source>
        <dbReference type="ARBA" id="ARBA00023717"/>
    </source>
</evidence>
<dbReference type="Proteomes" id="UP001500994">
    <property type="component" value="Unassembled WGS sequence"/>
</dbReference>
<comment type="catalytic activity">
    <reaction evidence="4">
        <text>a 4-saturated-(3S)-3-hydroxyacyl-CoA = a (3E)-enoyl-CoA + H2O</text>
        <dbReference type="Rhea" id="RHEA:20724"/>
        <dbReference type="ChEBI" id="CHEBI:15377"/>
        <dbReference type="ChEBI" id="CHEBI:58521"/>
        <dbReference type="ChEBI" id="CHEBI:137480"/>
        <dbReference type="EC" id="4.2.1.17"/>
    </reaction>
</comment>
<evidence type="ECO:0000256" key="5">
    <source>
        <dbReference type="RuleBase" id="RU003707"/>
    </source>
</evidence>
<evidence type="ECO:0000256" key="1">
    <source>
        <dbReference type="ARBA" id="ARBA00005254"/>
    </source>
</evidence>
<protein>
    <submittedName>
        <fullName evidence="7">Enoyl-CoA hydratase/isomerase family protein</fullName>
    </submittedName>
</protein>
<evidence type="ECO:0000256" key="3">
    <source>
        <dbReference type="ARBA" id="ARBA00023709"/>
    </source>
</evidence>
<dbReference type="InterPro" id="IPR014748">
    <property type="entry name" value="Enoyl-CoA_hydra_C"/>
</dbReference>
<dbReference type="InterPro" id="IPR001753">
    <property type="entry name" value="Enoyl-CoA_hydra/iso"/>
</dbReference>
<feature type="region of interest" description="Disordered" evidence="6">
    <location>
        <begin position="260"/>
        <end position="281"/>
    </location>
</feature>
<evidence type="ECO:0000256" key="6">
    <source>
        <dbReference type="SAM" id="MobiDB-lite"/>
    </source>
</evidence>
<name>A0ABP6F7U2_9ACTN</name>
<accession>A0ABP6F7U2</accession>
<comment type="similarity">
    <text evidence="1 5">Belongs to the enoyl-CoA hydratase/isomerase family.</text>
</comment>
<evidence type="ECO:0000313" key="7">
    <source>
        <dbReference type="EMBL" id="GAA2686112.1"/>
    </source>
</evidence>
<dbReference type="PANTHER" id="PTHR11941:SF54">
    <property type="entry name" value="ENOYL-COA HYDRATASE, MITOCHONDRIAL"/>
    <property type="match status" value="1"/>
</dbReference>
<dbReference type="Gene3D" id="1.10.12.10">
    <property type="entry name" value="Lyase 2-enoyl-coa Hydratase, Chain A, domain 2"/>
    <property type="match status" value="1"/>
</dbReference>
<evidence type="ECO:0000256" key="2">
    <source>
        <dbReference type="ARBA" id="ARBA00023239"/>
    </source>
</evidence>
<dbReference type="Gene3D" id="3.90.226.10">
    <property type="entry name" value="2-enoyl-CoA Hydratase, Chain A, domain 1"/>
    <property type="match status" value="1"/>
</dbReference>
<gene>
    <name evidence="7" type="ORF">GCM10009864_69570</name>
</gene>
<keyword evidence="8" id="KW-1185">Reference proteome</keyword>
<organism evidence="7 8">
    <name type="scientific">Streptomyces lunalinharesii</name>
    <dbReference type="NCBI Taxonomy" id="333384"/>
    <lineage>
        <taxon>Bacteria</taxon>
        <taxon>Bacillati</taxon>
        <taxon>Actinomycetota</taxon>
        <taxon>Actinomycetes</taxon>
        <taxon>Kitasatosporales</taxon>
        <taxon>Streptomycetaceae</taxon>
        <taxon>Streptomyces</taxon>
    </lineage>
</organism>
<dbReference type="InterPro" id="IPR018376">
    <property type="entry name" value="Enoyl-CoA_hyd/isom_CS"/>
</dbReference>
<feature type="compositionally biased region" description="Basic residues" evidence="6">
    <location>
        <begin position="271"/>
        <end position="281"/>
    </location>
</feature>
<dbReference type="Pfam" id="PF00378">
    <property type="entry name" value="ECH_1"/>
    <property type="match status" value="1"/>
</dbReference>
<dbReference type="CDD" id="cd06558">
    <property type="entry name" value="crotonase-like"/>
    <property type="match status" value="1"/>
</dbReference>
<comment type="caution">
    <text evidence="7">The sequence shown here is derived from an EMBL/GenBank/DDBJ whole genome shotgun (WGS) entry which is preliminary data.</text>
</comment>
<keyword evidence="2" id="KW-0456">Lyase</keyword>
<sequence length="281" mass="30003">MNEHAPRDENAPRDEQAAPHEQEPLRVEHRPNGVAVLTFDNPERRNPMTGRLTAQWRRAVRCLRQDPDLRAVVITGTGPAFCSGADLGELADQHGQDLSGTRAQLSDFYRTWLAVRDLPVPTVAAVNGHAVGAGLALALACDLRYAAAEAKLGAPFVQLGLHPGMATTALLAEAVGPSRARELLLTGRLISGTRAAAIGMVHEALPADRVLSAALDVADEIAAAAPLAVRLTKSGLAQGQPTVERALAWEALAQPVTTTTDDFREGVQARRERRRPHFTGA</sequence>
<feature type="compositionally biased region" description="Basic and acidic residues" evidence="6">
    <location>
        <begin position="261"/>
        <end position="270"/>
    </location>
</feature>
<dbReference type="InterPro" id="IPR029045">
    <property type="entry name" value="ClpP/crotonase-like_dom_sf"/>
</dbReference>
<feature type="region of interest" description="Disordered" evidence="6">
    <location>
        <begin position="1"/>
        <end position="27"/>
    </location>
</feature>
<comment type="catalytic activity">
    <reaction evidence="3">
        <text>a (3S)-3-hydroxyacyl-CoA = a (2E)-enoyl-CoA + H2O</text>
        <dbReference type="Rhea" id="RHEA:16105"/>
        <dbReference type="ChEBI" id="CHEBI:15377"/>
        <dbReference type="ChEBI" id="CHEBI:57318"/>
        <dbReference type="ChEBI" id="CHEBI:58856"/>
        <dbReference type="EC" id="4.2.1.17"/>
    </reaction>
</comment>
<dbReference type="SUPFAM" id="SSF52096">
    <property type="entry name" value="ClpP/crotonase"/>
    <property type="match status" value="1"/>
</dbReference>
<dbReference type="RefSeq" id="WP_344583302.1">
    <property type="nucleotide sequence ID" value="NZ_BAAARK010000038.1"/>
</dbReference>
<evidence type="ECO:0000313" key="8">
    <source>
        <dbReference type="Proteomes" id="UP001500994"/>
    </source>
</evidence>
<dbReference type="PROSITE" id="PS00166">
    <property type="entry name" value="ENOYL_COA_HYDRATASE"/>
    <property type="match status" value="1"/>
</dbReference>
<proteinExistence type="inferred from homology"/>
<reference evidence="8" key="1">
    <citation type="journal article" date="2019" name="Int. J. Syst. Evol. Microbiol.">
        <title>The Global Catalogue of Microorganisms (GCM) 10K type strain sequencing project: providing services to taxonomists for standard genome sequencing and annotation.</title>
        <authorList>
            <consortium name="The Broad Institute Genomics Platform"/>
            <consortium name="The Broad Institute Genome Sequencing Center for Infectious Disease"/>
            <person name="Wu L."/>
            <person name="Ma J."/>
        </authorList>
    </citation>
    <scope>NUCLEOTIDE SEQUENCE [LARGE SCALE GENOMIC DNA]</scope>
    <source>
        <strain evidence="8">JCM 16374</strain>
    </source>
</reference>
<dbReference type="PANTHER" id="PTHR11941">
    <property type="entry name" value="ENOYL-COA HYDRATASE-RELATED"/>
    <property type="match status" value="1"/>
</dbReference>
<dbReference type="EMBL" id="BAAARK010000038">
    <property type="protein sequence ID" value="GAA2686112.1"/>
    <property type="molecule type" value="Genomic_DNA"/>
</dbReference>